<accession>A0ABR8FWA4</accession>
<evidence type="ECO:0000256" key="1">
    <source>
        <dbReference type="ARBA" id="ARBA00022729"/>
    </source>
</evidence>
<evidence type="ECO:0000313" key="4">
    <source>
        <dbReference type="EMBL" id="MBD2595714.1"/>
    </source>
</evidence>
<dbReference type="EMBL" id="JACJTB010000019">
    <property type="protein sequence ID" value="MBD2595714.1"/>
    <property type="molecule type" value="Genomic_DNA"/>
</dbReference>
<dbReference type="InterPro" id="IPR013517">
    <property type="entry name" value="FG-GAP"/>
</dbReference>
<reference evidence="4 5" key="1">
    <citation type="journal article" date="2020" name="ISME J.">
        <title>Comparative genomics reveals insights into cyanobacterial evolution and habitat adaptation.</title>
        <authorList>
            <person name="Chen M.Y."/>
            <person name="Teng W.K."/>
            <person name="Zhao L."/>
            <person name="Hu C.X."/>
            <person name="Zhou Y.K."/>
            <person name="Han B.P."/>
            <person name="Song L.R."/>
            <person name="Shu W.S."/>
        </authorList>
    </citation>
    <scope>NUCLEOTIDE SEQUENCE [LARGE SCALE GENOMIC DNA]</scope>
    <source>
        <strain evidence="4 5">FACHB-130</strain>
    </source>
</reference>
<dbReference type="SUPFAM" id="SSF141072">
    <property type="entry name" value="CalX-like"/>
    <property type="match status" value="1"/>
</dbReference>
<feature type="domain" description="DUF4347" evidence="3">
    <location>
        <begin position="13"/>
        <end position="170"/>
    </location>
</feature>
<evidence type="ECO:0000259" key="2">
    <source>
        <dbReference type="Pfam" id="PF13448"/>
    </source>
</evidence>
<sequence>MASTVTTATKQTLVIIDAGIDDYQILQSGILPTAKVTVLNKHIDGIAQISALCRNYPAASIQIIAHGSPGCLQLGNSQLNLDNLHSYSQQLQQWQAAEILIYGCEVAKGEQGKRFIQKLHQNTKANIAASAGKIGNAQQGGSWELEHKLGEITSQVALTAEIQQAYPGVLVTFATATNFTVGSNPQSVTVADFNGDGNLDLVTANSNSDNVSVLLGDGTGSFSTPTNFTVGTSPTSVTVGDFNSDGNLDLAVANPSSDNISVLLGDGLGSFGTATNFTVDTTPISVTVADFNGDGKLDLAVANYSSSNVSLLLGDGSGNFGTASNFSADFHTQSVTVGDFNGDGQLDLATANEGSNNVSVLLGDGTGNFGTATNFTVGSSPWSVTVGDFNGDGQLDLVTANEGSLNVSVLLGDGSGNFGTATSFSVGSSPRSVTVRDFNGDGKLDLAVANFNNSNVSVLLGDGTGNFGTATNFTVDTNPSSVTVGDFNGDGKLDLAVANFNNSNVSVLLSTTKISIAAGTNPKEGIADGTFTITLDSPAPNGGLTVNFNTNSSTATTTTDYTLEAGTNITAVSGNTFTIAAGETTATLRVVAVADNVTDPNETVILNLESGSNYILSANNTATLTIVEPVAPVITLTSTNLITYTENDAATAIDSSLIVNDVNSSDLNSATISITSGFAPDQDILEFTDQNGITGSYSDGVLTLTGTATVTEYQTALRSIKYRNTSDNPSTTTRTISFVANDGDLDSNTVTRNISVSPVNDAPIIIATSRTLDYTENATTAIDSNLTVIDPDSTNLTGATVSITSGFVSTEDILSFTNQNGITGRYSNGVLTLTGTATVAQYQEALRSITYRNSSDNPSTVTRTISFVVNNNLSSNTATRNINVSSVNDAPVVVTTKNAVKYINNSSINIDSNITVTDVDSPNLTIAVIRINDGFNSLEDILDFTEQNGIKGDYDNGFLTLSGTATVAQYQAALRSIKYRNRSNNPSVGIRTISFLVYDGSAESIAVTRNVNVGINEATGLTNPKDDVFFLSGENQKVRLKVQLTGCSANVVNELGLFTVDDAQGTIDGIAPGANGYAEAALTRSRVILSALNNNPNGFDYNNLSSILELDGSQDFRFLLVTDGTLDSVRNNPGLINKLLFSSVTTQKITDLGENTFSIGWKDPFNNNATEFNHLVVRVQQTDQDLPLGTNLQNDFQGELIDLRDVQTAVKAEFSVYREAAYDNYVGFYQVVDENGGIDTNGDGTVDLLTGQAGYIEAAVRNRVAGIDLAVSNQGSASFTGTFQPGGIFIPFIIVNGRPDALLDSNPNNNPAIYFPFLGANADKADHIRLLGNNTFGFEDLSGGGDRDFNDLIVKINLSTVV</sequence>
<dbReference type="PANTHER" id="PTHR46580">
    <property type="entry name" value="SENSOR KINASE-RELATED"/>
    <property type="match status" value="1"/>
</dbReference>
<organism evidence="4 5">
    <name type="scientific">Nostoc spongiaeforme FACHB-130</name>
    <dbReference type="NCBI Taxonomy" id="1357510"/>
    <lineage>
        <taxon>Bacteria</taxon>
        <taxon>Bacillati</taxon>
        <taxon>Cyanobacteriota</taxon>
        <taxon>Cyanophyceae</taxon>
        <taxon>Nostocales</taxon>
        <taxon>Nostocaceae</taxon>
        <taxon>Nostoc</taxon>
    </lineage>
</organism>
<keyword evidence="1" id="KW-0732">Signal</keyword>
<dbReference type="Proteomes" id="UP000603457">
    <property type="component" value="Unassembled WGS sequence"/>
</dbReference>
<dbReference type="Pfam" id="PF01839">
    <property type="entry name" value="FG-GAP"/>
    <property type="match status" value="1"/>
</dbReference>
<dbReference type="Pfam" id="PF13448">
    <property type="entry name" value="DUF4114"/>
    <property type="match status" value="1"/>
</dbReference>
<gene>
    <name evidence="4" type="ORF">H6G74_15445</name>
</gene>
<dbReference type="InterPro" id="IPR025193">
    <property type="entry name" value="DUF4114"/>
</dbReference>
<protein>
    <submittedName>
        <fullName evidence="4">VCBS repeat-containing protein</fullName>
    </submittedName>
</protein>
<proteinExistence type="predicted"/>
<evidence type="ECO:0000313" key="5">
    <source>
        <dbReference type="Proteomes" id="UP000603457"/>
    </source>
</evidence>
<dbReference type="InterPro" id="IPR028994">
    <property type="entry name" value="Integrin_alpha_N"/>
</dbReference>
<dbReference type="InterPro" id="IPR038081">
    <property type="entry name" value="CalX-like_sf"/>
</dbReference>
<dbReference type="RefSeq" id="WP_190968504.1">
    <property type="nucleotide sequence ID" value="NZ_JACJTB010000019.1"/>
</dbReference>
<dbReference type="Gene3D" id="2.60.40.2030">
    <property type="match status" value="1"/>
</dbReference>
<name>A0ABR8FWA4_9NOSO</name>
<feature type="domain" description="DUF4114" evidence="2">
    <location>
        <begin position="1283"/>
        <end position="1358"/>
    </location>
</feature>
<dbReference type="PANTHER" id="PTHR46580:SF2">
    <property type="entry name" value="MAM DOMAIN-CONTAINING PROTEIN"/>
    <property type="match status" value="1"/>
</dbReference>
<evidence type="ECO:0000259" key="3">
    <source>
        <dbReference type="Pfam" id="PF14252"/>
    </source>
</evidence>
<keyword evidence="5" id="KW-1185">Reference proteome</keyword>
<dbReference type="InterPro" id="IPR025592">
    <property type="entry name" value="DUF4347"/>
</dbReference>
<dbReference type="Gene3D" id="2.30.30.100">
    <property type="match status" value="6"/>
</dbReference>
<comment type="caution">
    <text evidence="4">The sequence shown here is derived from an EMBL/GenBank/DDBJ whole genome shotgun (WGS) entry which is preliminary data.</text>
</comment>
<dbReference type="SUPFAM" id="SSF69318">
    <property type="entry name" value="Integrin alpha N-terminal domain"/>
    <property type="match status" value="1"/>
</dbReference>
<dbReference type="Pfam" id="PF14252">
    <property type="entry name" value="DUF4347"/>
    <property type="match status" value="1"/>
</dbReference>
<dbReference type="Pfam" id="PF13517">
    <property type="entry name" value="FG-GAP_3"/>
    <property type="match status" value="3"/>
</dbReference>